<dbReference type="KEGG" id="vg:26643893"/>
<name>F8SJJ7_BPPA3</name>
<evidence type="ECO:0000313" key="2">
    <source>
        <dbReference type="Proteomes" id="UP000008388"/>
    </source>
</evidence>
<gene>
    <name evidence="1" type="primary">365</name>
</gene>
<protein>
    <submittedName>
        <fullName evidence="1">Uncharacterized protein 365</fullName>
    </submittedName>
</protein>
<dbReference type="RefSeq" id="YP_009217444.1">
    <property type="nucleotide sequence ID" value="NC_028999.1"/>
</dbReference>
<dbReference type="EMBL" id="HQ630627">
    <property type="protein sequence ID" value="AEH03788.1"/>
    <property type="molecule type" value="Genomic_DNA"/>
</dbReference>
<evidence type="ECO:0000313" key="1">
    <source>
        <dbReference type="EMBL" id="AEH03788.1"/>
    </source>
</evidence>
<proteinExistence type="predicted"/>
<reference evidence="1 2" key="1">
    <citation type="journal article" date="2011" name="Microbiology">
        <title>The Pseudomonas aeruginosa generalized transducing phage phiPA3 is a new member of the phiKZ-like group of 'jumbo' phages, and infects model laboratory strains and clinical isolates from cystic fibrosis patients.</title>
        <authorList>
            <person name="Monson R."/>
            <person name="Foulds I."/>
            <person name="Foweraker J."/>
            <person name="Welch M."/>
            <person name="Salmond G.P."/>
        </authorList>
    </citation>
    <scope>NUCLEOTIDE SEQUENCE [LARGE SCALE GENOMIC DNA]</scope>
</reference>
<organismHost>
    <name type="scientific">Pseudomonas aeruginosa</name>
    <dbReference type="NCBI Taxonomy" id="287"/>
</organismHost>
<keyword evidence="2" id="KW-1185">Reference proteome</keyword>
<dbReference type="GeneID" id="26643893"/>
<sequence length="97" mass="11107">MESQMQQAIITPLIQKLYNLTFNPAFRGGAAAPEHIRIDEGIVLFPNGLDIILPNGQVKAIKWELHDEHRVTNVSFVPLVYFNRAHEALEKYLKHTE</sequence>
<organism evidence="1 2">
    <name type="scientific">Pseudomonas phage PhiPA3</name>
    <name type="common">Pseudomonas aeruginosa phage PhiPA3</name>
    <dbReference type="NCBI Taxonomy" id="998086"/>
    <lineage>
        <taxon>Viruses</taxon>
        <taxon>Duplodnaviria</taxon>
        <taxon>Heunggongvirae</taxon>
        <taxon>Uroviricota</taxon>
        <taxon>Caudoviricetes</taxon>
        <taxon>Chimalliviridae</taxon>
        <taxon>Miltoncavirus</taxon>
        <taxon>Miltoncavirus PhiPA3</taxon>
    </lineage>
</organism>
<dbReference type="Proteomes" id="UP000008388">
    <property type="component" value="Segment"/>
</dbReference>
<accession>F8SJJ7</accession>